<evidence type="ECO:0000259" key="9">
    <source>
        <dbReference type="PROSITE" id="PS50928"/>
    </source>
</evidence>
<dbReference type="EMBL" id="CDNC01000010">
    <property type="protein sequence ID" value="CEM61349.1"/>
    <property type="molecule type" value="Genomic_DNA"/>
</dbReference>
<proteinExistence type="inferred from homology"/>
<keyword evidence="5 8" id="KW-0812">Transmembrane</keyword>
<dbReference type="PROSITE" id="PS50928">
    <property type="entry name" value="ABC_TM1"/>
    <property type="match status" value="2"/>
</dbReference>
<evidence type="ECO:0000313" key="13">
    <source>
        <dbReference type="Proteomes" id="UP000323594"/>
    </source>
</evidence>
<evidence type="ECO:0000313" key="10">
    <source>
        <dbReference type="EMBL" id="CEM61349.1"/>
    </source>
</evidence>
<feature type="transmembrane region" description="Helical" evidence="8">
    <location>
        <begin position="251"/>
        <end position="270"/>
    </location>
</feature>
<dbReference type="Proteomes" id="UP000042527">
    <property type="component" value="Unassembled WGS sequence"/>
</dbReference>
<gene>
    <name evidence="11" type="ORF">FUT82_16120</name>
    <name evidence="10" type="ORF">TPHV1_180010</name>
</gene>
<keyword evidence="7 8" id="KW-0472">Membrane</keyword>
<evidence type="ECO:0000256" key="7">
    <source>
        <dbReference type="ARBA" id="ARBA00023136"/>
    </source>
</evidence>
<keyword evidence="12" id="KW-1185">Reference proteome</keyword>
<dbReference type="Proteomes" id="UP000323594">
    <property type="component" value="Chromosome"/>
</dbReference>
<dbReference type="Pfam" id="PF00528">
    <property type="entry name" value="BPD_transp_1"/>
    <property type="match status" value="2"/>
</dbReference>
<dbReference type="PANTHER" id="PTHR43357:SF3">
    <property type="entry name" value="FE(3+)-TRANSPORT SYSTEM PERMEASE PROTEIN FBPB 2"/>
    <property type="match status" value="1"/>
</dbReference>
<evidence type="ECO:0000256" key="8">
    <source>
        <dbReference type="RuleBase" id="RU363032"/>
    </source>
</evidence>
<dbReference type="RefSeq" id="WP_024752731.1">
    <property type="nucleotide sequence ID" value="NZ_CDNC01000010.1"/>
</dbReference>
<feature type="transmembrane region" description="Helical" evidence="8">
    <location>
        <begin position="99"/>
        <end position="120"/>
    </location>
</feature>
<accession>A0A0B7GRW2</accession>
<feature type="transmembrane region" description="Helical" evidence="8">
    <location>
        <begin position="65"/>
        <end position="87"/>
    </location>
</feature>
<dbReference type="GO" id="GO:0005886">
    <property type="term" value="C:plasma membrane"/>
    <property type="evidence" value="ECO:0007669"/>
    <property type="project" value="UniProtKB-SubCell"/>
</dbReference>
<protein>
    <submittedName>
        <fullName evidence="10">ABC-type Fe3+ transport system, permease component</fullName>
    </submittedName>
    <submittedName>
        <fullName evidence="11">Iron ABC transporter permease</fullName>
    </submittedName>
</protein>
<feature type="transmembrane region" description="Helical" evidence="8">
    <location>
        <begin position="199"/>
        <end position="217"/>
    </location>
</feature>
<feature type="domain" description="ABC transmembrane type-1" evidence="9">
    <location>
        <begin position="61"/>
        <end position="270"/>
    </location>
</feature>
<evidence type="ECO:0000256" key="2">
    <source>
        <dbReference type="ARBA" id="ARBA00022448"/>
    </source>
</evidence>
<dbReference type="EMBL" id="CP042817">
    <property type="protein sequence ID" value="QEJ99359.1"/>
    <property type="molecule type" value="Genomic_DNA"/>
</dbReference>
<dbReference type="OrthoDB" id="9782004at2"/>
<feature type="transmembrane region" description="Helical" evidence="8">
    <location>
        <begin position="424"/>
        <end position="443"/>
    </location>
</feature>
<evidence type="ECO:0000256" key="5">
    <source>
        <dbReference type="ARBA" id="ARBA00022692"/>
    </source>
</evidence>
<feature type="transmembrane region" description="Helical" evidence="8">
    <location>
        <begin position="304"/>
        <end position="326"/>
    </location>
</feature>
<dbReference type="CDD" id="cd06261">
    <property type="entry name" value="TM_PBP2"/>
    <property type="match status" value="2"/>
</dbReference>
<feature type="transmembrane region" description="Helical" evidence="8">
    <location>
        <begin position="363"/>
        <end position="385"/>
    </location>
</feature>
<name>A0A0B7GRW2_TREPH</name>
<evidence type="ECO:0000256" key="1">
    <source>
        <dbReference type="ARBA" id="ARBA00004429"/>
    </source>
</evidence>
<evidence type="ECO:0000313" key="12">
    <source>
        <dbReference type="Proteomes" id="UP000042527"/>
    </source>
</evidence>
<sequence length="561" mass="61657">MIKVKKIGVAELALVFSILVLVIIVAVPVLLIFTTALFKDGQLNIKGVLEILHSADTYQALKNSLVIAIGTTITSTIIGVFFAWLIARTDLPFKKLMKALFMVPFMLPSFICAMAWKVLLSPRAGYLNKMLMGVFNLEKAPIDIMSLGGIIAIETMYLFPFVFLQVSGALERMDPTLEESARISGAGLFTITRKITLPLVMPSIVAGALLVCLYSLAHFGVPAILGTEKGIYNIPTKIYERIYASAGSFEAIRTGTILSMILVIAAAIILKAQNMILKKGRFQIIAGKSMRPVVLKLRGLKIPLLIISIVYILITVVLPTVTIFLIGGLKTYGLPFKAENMTWLNYIEIFKWKLTKDAIWNSLYLSISAAFVTMLAGVMISYVIVKMKVRGKFILEFLGVLPFSLPGTVIALGCILVWSGKFGINIYNTAWIIFVAYIARYMAFALKSNSAALEQVSDSLEEASRSCGATHWQTLKNIVIPLIRPGMISAFFLIFLPALRELTTSVLLYGPTTRTIGVAIYALNEDGETVRAAALASVALLIIFIGEFSIRTLLSKLERRQ</sequence>
<feature type="transmembrane region" description="Helical" evidence="8">
    <location>
        <begin position="397"/>
        <end position="418"/>
    </location>
</feature>
<dbReference type="SUPFAM" id="SSF161098">
    <property type="entry name" value="MetI-like"/>
    <property type="match status" value="2"/>
</dbReference>
<comment type="subcellular location">
    <subcellularLocation>
        <location evidence="1">Cell inner membrane</location>
        <topology evidence="1">Multi-pass membrane protein</topology>
    </subcellularLocation>
    <subcellularLocation>
        <location evidence="8">Cell membrane</location>
        <topology evidence="8">Multi-pass membrane protein</topology>
    </subcellularLocation>
</comment>
<dbReference type="PANTHER" id="PTHR43357">
    <property type="entry name" value="INNER MEMBRANE ABC TRANSPORTER PERMEASE PROTEIN YDCV"/>
    <property type="match status" value="1"/>
</dbReference>
<reference evidence="12" key="1">
    <citation type="submission" date="2015-01" db="EMBL/GenBank/DDBJ databases">
        <authorList>
            <person name="Manzoor Shahid"/>
            <person name="Zubair Saima"/>
        </authorList>
    </citation>
    <scope>NUCLEOTIDE SEQUENCE [LARGE SCALE GENOMIC DNA]</scope>
    <source>
        <strain evidence="12">V1</strain>
    </source>
</reference>
<feature type="transmembrane region" description="Helical" evidence="8">
    <location>
        <begin position="140"/>
        <end position="164"/>
    </location>
</feature>
<keyword evidence="2 8" id="KW-0813">Transport</keyword>
<feature type="domain" description="ABC transmembrane type-1" evidence="9">
    <location>
        <begin position="359"/>
        <end position="554"/>
    </location>
</feature>
<organism evidence="10 12">
    <name type="scientific">Treponema phagedenis</name>
    <dbReference type="NCBI Taxonomy" id="162"/>
    <lineage>
        <taxon>Bacteria</taxon>
        <taxon>Pseudomonadati</taxon>
        <taxon>Spirochaetota</taxon>
        <taxon>Spirochaetia</taxon>
        <taxon>Spirochaetales</taxon>
        <taxon>Treponemataceae</taxon>
        <taxon>Treponema</taxon>
    </lineage>
</organism>
<reference evidence="11 13" key="3">
    <citation type="submission" date="2019-08" db="EMBL/GenBank/DDBJ databases">
        <authorList>
            <person name="Kuhnert P."/>
        </authorList>
    </citation>
    <scope>NUCLEOTIDE SEQUENCE [LARGE SCALE GENOMIC DNA]</scope>
    <source>
        <strain evidence="11 13">B36.5</strain>
    </source>
</reference>
<comment type="similarity">
    <text evidence="8">Belongs to the binding-protein-dependent transport system permease family.</text>
</comment>
<keyword evidence="3" id="KW-1003">Cell membrane</keyword>
<dbReference type="InterPro" id="IPR000515">
    <property type="entry name" value="MetI-like"/>
</dbReference>
<evidence type="ECO:0000313" key="11">
    <source>
        <dbReference type="EMBL" id="QEJ99359.1"/>
    </source>
</evidence>
<dbReference type="Gene3D" id="1.10.3720.10">
    <property type="entry name" value="MetI-like"/>
    <property type="match status" value="2"/>
</dbReference>
<dbReference type="AlphaFoldDB" id="A0A0B7GRW2"/>
<dbReference type="InterPro" id="IPR035906">
    <property type="entry name" value="MetI-like_sf"/>
</dbReference>
<reference evidence="10" key="2">
    <citation type="submission" date="2015-01" db="EMBL/GenBank/DDBJ databases">
        <authorList>
            <person name="Xiang T."/>
            <person name="Song Y."/>
            <person name="Huang L."/>
            <person name="Wang B."/>
            <person name="Wu P."/>
        </authorList>
    </citation>
    <scope>NUCLEOTIDE SEQUENCE [LARGE SCALE GENOMIC DNA]</scope>
    <source>
        <strain evidence="10">V1</strain>
    </source>
</reference>
<keyword evidence="6 8" id="KW-1133">Transmembrane helix</keyword>
<dbReference type="GO" id="GO:0055085">
    <property type="term" value="P:transmembrane transport"/>
    <property type="evidence" value="ECO:0007669"/>
    <property type="project" value="InterPro"/>
</dbReference>
<evidence type="ECO:0000256" key="3">
    <source>
        <dbReference type="ARBA" id="ARBA00022475"/>
    </source>
</evidence>
<feature type="transmembrane region" description="Helical" evidence="8">
    <location>
        <begin position="12"/>
        <end position="38"/>
    </location>
</feature>
<evidence type="ECO:0000256" key="4">
    <source>
        <dbReference type="ARBA" id="ARBA00022519"/>
    </source>
</evidence>
<feature type="transmembrane region" description="Helical" evidence="8">
    <location>
        <begin position="478"/>
        <end position="499"/>
    </location>
</feature>
<dbReference type="GeneID" id="57754471"/>
<keyword evidence="4" id="KW-0997">Cell inner membrane</keyword>
<feature type="transmembrane region" description="Helical" evidence="8">
    <location>
        <begin position="532"/>
        <end position="554"/>
    </location>
</feature>
<evidence type="ECO:0000256" key="6">
    <source>
        <dbReference type="ARBA" id="ARBA00022989"/>
    </source>
</evidence>